<sequence length="484" mass="51256">MSTLTLPKNRDLYYGGAWHAPKDGQTRQTASPATGERFGPVAVGSGEDMAQAIAAAKAAFRGWRDTPPRHRAAALKIAARILRENKAELAKLDAAESGNPVSAMLKDVDMAADGLDFFAGLVTEIKGESIPMGPDAVNFTQREPLGVVGRIIAYNHPLMFCGAKMAAPLAAGNTVIIKPAEQAPLSVLRFFELLEGVFPPGVLNCVNGGVEAGKVLAGHPDVAMVGLIGSVPTGRAVMAEAAKTVKPVMLELGGKNALIACADVDIDKVAQGIVAGMNFSWCGQSCGSTSRALIHAEIYDAVIARVVEKLAAFRPGDPTDPQTTMGALISRAQYEKVLRYIEIGKTEGARLVAGGGPADVAGLEKGNFVAPTIFADVTPDMTIAREEIFGPVLSILKWTDEDKAIEITNSVEYGLTCSIWTRDLVRAHRMAQRADAGFVWINKAGPHFLGAPFGGVKQSGIGREECLGEMLSFTREKNIHIALD</sequence>
<dbReference type="InterPro" id="IPR029510">
    <property type="entry name" value="Ald_DH_CS_GLU"/>
</dbReference>
<dbReference type="InterPro" id="IPR016162">
    <property type="entry name" value="Ald_DH_N"/>
</dbReference>
<gene>
    <name evidence="8" type="ordered locus">KKY_2548</name>
</gene>
<dbReference type="KEGG" id="phl:KKY_2548"/>
<comment type="similarity">
    <text evidence="1 5">Belongs to the aldehyde dehydrogenase family.</text>
</comment>
<dbReference type="AlphaFoldDB" id="G4RAN3"/>
<dbReference type="Gene3D" id="3.40.309.10">
    <property type="entry name" value="Aldehyde Dehydrogenase, Chain A, domain 2"/>
    <property type="match status" value="1"/>
</dbReference>
<feature type="domain" description="Aldehyde dehydrogenase" evidence="7">
    <location>
        <begin position="20"/>
        <end position="478"/>
    </location>
</feature>
<name>G4RAN3_PELHB</name>
<keyword evidence="9" id="KW-1185">Reference proteome</keyword>
<dbReference type="Proteomes" id="UP000008850">
    <property type="component" value="Chromosome"/>
</dbReference>
<keyword evidence="2 5" id="KW-0560">Oxidoreductase</keyword>
<dbReference type="PANTHER" id="PTHR11699">
    <property type="entry name" value="ALDEHYDE DEHYDROGENASE-RELATED"/>
    <property type="match status" value="1"/>
</dbReference>
<keyword evidence="3" id="KW-0558">Oxidation</keyword>
<dbReference type="FunFam" id="3.40.605.10:FF:000007">
    <property type="entry name" value="NAD/NADP-dependent betaine aldehyde dehydrogenase"/>
    <property type="match status" value="1"/>
</dbReference>
<dbReference type="PATRIC" id="fig|1082931.4.peg.2517"/>
<feature type="region of interest" description="Disordered" evidence="6">
    <location>
        <begin position="17"/>
        <end position="36"/>
    </location>
</feature>
<dbReference type="Gene3D" id="3.40.605.10">
    <property type="entry name" value="Aldehyde Dehydrogenase, Chain A, domain 1"/>
    <property type="match status" value="1"/>
</dbReference>
<protein>
    <submittedName>
        <fullName evidence="8">Betine aldehyde dehydrogenase</fullName>
    </submittedName>
</protein>
<dbReference type="HOGENOM" id="CLU_005391_1_0_5"/>
<evidence type="ECO:0000256" key="6">
    <source>
        <dbReference type="SAM" id="MobiDB-lite"/>
    </source>
</evidence>
<evidence type="ECO:0000256" key="4">
    <source>
        <dbReference type="PROSITE-ProRule" id="PRU10007"/>
    </source>
</evidence>
<dbReference type="eggNOG" id="COG1012">
    <property type="taxonomic scope" value="Bacteria"/>
</dbReference>
<evidence type="ECO:0000256" key="2">
    <source>
        <dbReference type="ARBA" id="ARBA00023002"/>
    </source>
</evidence>
<dbReference type="GO" id="GO:0016620">
    <property type="term" value="F:oxidoreductase activity, acting on the aldehyde or oxo group of donors, NAD or NADP as acceptor"/>
    <property type="evidence" value="ECO:0007669"/>
    <property type="project" value="InterPro"/>
</dbReference>
<dbReference type="Pfam" id="PF00171">
    <property type="entry name" value="Aldedh"/>
    <property type="match status" value="1"/>
</dbReference>
<dbReference type="InterPro" id="IPR016161">
    <property type="entry name" value="Ald_DH/histidinol_DH"/>
</dbReference>
<evidence type="ECO:0000313" key="8">
    <source>
        <dbReference type="EMBL" id="AEQ52556.1"/>
    </source>
</evidence>
<organism evidence="8 9">
    <name type="scientific">Pelagibacterium halotolerans (strain DSM 22347 / JCM 15775 / CGMCC 1.7692 / B2)</name>
    <dbReference type="NCBI Taxonomy" id="1082931"/>
    <lineage>
        <taxon>Bacteria</taxon>
        <taxon>Pseudomonadati</taxon>
        <taxon>Pseudomonadota</taxon>
        <taxon>Alphaproteobacteria</taxon>
        <taxon>Hyphomicrobiales</taxon>
        <taxon>Devosiaceae</taxon>
        <taxon>Pelagibacterium</taxon>
    </lineage>
</organism>
<dbReference type="FunFam" id="3.40.309.10:FF:000012">
    <property type="entry name" value="Betaine aldehyde dehydrogenase"/>
    <property type="match status" value="1"/>
</dbReference>
<evidence type="ECO:0000256" key="1">
    <source>
        <dbReference type="ARBA" id="ARBA00009986"/>
    </source>
</evidence>
<feature type="active site" evidence="4">
    <location>
        <position position="251"/>
    </location>
</feature>
<evidence type="ECO:0000256" key="5">
    <source>
        <dbReference type="RuleBase" id="RU003345"/>
    </source>
</evidence>
<dbReference type="EMBL" id="CP003075">
    <property type="protein sequence ID" value="AEQ52556.1"/>
    <property type="molecule type" value="Genomic_DNA"/>
</dbReference>
<dbReference type="SUPFAM" id="SSF53720">
    <property type="entry name" value="ALDH-like"/>
    <property type="match status" value="1"/>
</dbReference>
<evidence type="ECO:0000259" key="7">
    <source>
        <dbReference type="Pfam" id="PF00171"/>
    </source>
</evidence>
<evidence type="ECO:0000313" key="9">
    <source>
        <dbReference type="Proteomes" id="UP000008850"/>
    </source>
</evidence>
<dbReference type="STRING" id="1082931.KKY_2548"/>
<dbReference type="PROSITE" id="PS00687">
    <property type="entry name" value="ALDEHYDE_DEHYDR_GLU"/>
    <property type="match status" value="1"/>
</dbReference>
<dbReference type="InterPro" id="IPR015590">
    <property type="entry name" value="Aldehyde_DH_dom"/>
</dbReference>
<reference evidence="8 9" key="1">
    <citation type="journal article" date="2012" name="J. Bacteriol.">
        <title>Complete genome sequence of Pelagibacterium halotolerans B2T.</title>
        <authorList>
            <person name="Huo Y.Y."/>
            <person name="Cheng H."/>
            <person name="Han X.F."/>
            <person name="Jiang X.W."/>
            <person name="Sun C."/>
            <person name="Zhang X.Q."/>
            <person name="Zhu X.F."/>
            <person name="Liu Y.F."/>
            <person name="Li P.F."/>
            <person name="Ni P.X."/>
            <person name="Wu M."/>
        </authorList>
    </citation>
    <scope>NUCLEOTIDE SEQUENCE [LARGE SCALE GENOMIC DNA]</scope>
    <source>
        <strain evidence="9">DSM 22347 / JCM 15775 / CGMCC 1.7692 / B2</strain>
    </source>
</reference>
<evidence type="ECO:0000256" key="3">
    <source>
        <dbReference type="ARBA" id="ARBA00023097"/>
    </source>
</evidence>
<dbReference type="InterPro" id="IPR016163">
    <property type="entry name" value="Ald_DH_C"/>
</dbReference>
<proteinExistence type="inferred from homology"/>
<accession>G4RAN3</accession>
<dbReference type="RefSeq" id="WP_014131705.1">
    <property type="nucleotide sequence ID" value="NC_016078.1"/>
</dbReference>